<evidence type="ECO:0000259" key="3">
    <source>
        <dbReference type="SMART" id="SM00858"/>
    </source>
</evidence>
<sequence>MAQAQDAPTASQLPFDDVARLPLPGDNVAIATRTLPAGTQIAFDGRVVTLDYTVMEGHRFAVASIPQGDPLLSWELPFGLATRAIAPGEYIRNAEMLDALGVRALDFELPTEPNFADHVQSYNLEQQSFQPGRQVARHTEDRHFEGYARPGGRGVGTRNMIILLGTSSRTGGFVKQLESRLAGVADRYPNIDGIVAVAHTEGGHDNPNNTEPVLRTLSGFITHANVGAVLCVDYGVEPVNNALLRNYLTDNDYPLEAVPHAFLTLQSGFQTGLDQAEAIVQGWLEEVSAMPRTAQPLSQLKLALQCGGSDAFSGISGNPLASWVARELVRYGGAANLAETDELIGAEPYIMLNVRDKGTAAEFLDTIERFQERVAWHGHSAAGNPSGGNKYRGLYNIVLKSIGAAMKRHPDVRLDHVISYSGPMKEPGYYFMDSPGNDLESIAGQVASGCNMIYFVTGNGSITNFPFVPTIKIVTTTRRYELLSRDMDVNAGLYLDGTPMDKLGADTLDLTVRAASGERTVGERAGHAQVQLWRDWRQTGPGRVEEISARPKPPGRPLPLRRASAAPSLDLSYPAFTAPDGPAADRIGLILPTSLCSGQIGQIAAARLNRRLAEGAGSASSLRRFVALAHTEGCGFSGGHTGDLYVRTVLGYLRHPQAAETLLLEHGCEKTHNDYFRHELEENGMDLDRFGWASIQLDGGIDAVLEKVDAWFEQRLAAAGPPEQTMANVSAVRIALLSAGTPPPAVSSQFGRLAAAVAAGGGTVVLPENTSLLSDNAFLEQCVGDGPHLPTLAYGQSLADADERQGLHVMETPTEHWAETLTGLGGVGVEAILAYVGSHPIEGHPLVPVLQVTTGACTAGQYADDMDAVLKGDPDSWPQSLADLLTRTLAGEHQPKAMRAGNIDFQFTRGLLGVSL</sequence>
<name>A0A6B0Z2D1_9CHLR</name>
<organism evidence="4">
    <name type="scientific">Caldilineaceae bacterium SB0664_bin_27</name>
    <dbReference type="NCBI Taxonomy" id="2605260"/>
    <lineage>
        <taxon>Bacteria</taxon>
        <taxon>Bacillati</taxon>
        <taxon>Chloroflexota</taxon>
        <taxon>Caldilineae</taxon>
        <taxon>Caldilineales</taxon>
        <taxon>Caldilineaceae</taxon>
    </lineage>
</organism>
<accession>A0A6B0Z2D1</accession>
<dbReference type="Gene3D" id="2.30.130.110">
    <property type="match status" value="1"/>
</dbReference>
<dbReference type="Pfam" id="PF20629">
    <property type="entry name" value="GD_AH_C"/>
    <property type="match status" value="1"/>
</dbReference>
<keyword evidence="4" id="KW-0378">Hydrolase</keyword>
<evidence type="ECO:0000313" key="4">
    <source>
        <dbReference type="EMBL" id="MXY96032.1"/>
    </source>
</evidence>
<dbReference type="GO" id="GO:0016787">
    <property type="term" value="F:hydrolase activity"/>
    <property type="evidence" value="ECO:0007669"/>
    <property type="project" value="UniProtKB-KW"/>
</dbReference>
<dbReference type="PANTHER" id="PTHR30536:SF5">
    <property type="entry name" value="ALTRONATE DEHYDRATASE"/>
    <property type="match status" value="1"/>
</dbReference>
<dbReference type="GO" id="GO:0016829">
    <property type="term" value="F:lyase activity"/>
    <property type="evidence" value="ECO:0007669"/>
    <property type="project" value="UniProtKB-KW"/>
</dbReference>
<dbReference type="Pfam" id="PF08666">
    <property type="entry name" value="SAF"/>
    <property type="match status" value="1"/>
</dbReference>
<evidence type="ECO:0000256" key="1">
    <source>
        <dbReference type="ARBA" id="ARBA00010986"/>
    </source>
</evidence>
<dbReference type="EMBL" id="VXRG01000185">
    <property type="protein sequence ID" value="MXY96032.1"/>
    <property type="molecule type" value="Genomic_DNA"/>
</dbReference>
<dbReference type="InterPro" id="IPR048332">
    <property type="entry name" value="GD_AH_C"/>
</dbReference>
<dbReference type="PANTHER" id="PTHR30536">
    <property type="entry name" value="ALTRONATE/GALACTARATE DEHYDRATASE"/>
    <property type="match status" value="1"/>
</dbReference>
<dbReference type="InterPro" id="IPR052172">
    <property type="entry name" value="UxaA_altronate/galactarate_dh"/>
</dbReference>
<dbReference type="GO" id="GO:0019698">
    <property type="term" value="P:D-galacturonate catabolic process"/>
    <property type="evidence" value="ECO:0007669"/>
    <property type="project" value="TreeGrafter"/>
</dbReference>
<proteinExistence type="inferred from homology"/>
<feature type="domain" description="SAF" evidence="3">
    <location>
        <begin position="26"/>
        <end position="97"/>
    </location>
</feature>
<dbReference type="Pfam" id="PF04295">
    <property type="entry name" value="GD_AH_second"/>
    <property type="match status" value="2"/>
</dbReference>
<dbReference type="SMART" id="SM00858">
    <property type="entry name" value="SAF"/>
    <property type="match status" value="1"/>
</dbReference>
<comment type="caution">
    <text evidence="4">The sequence shown here is derived from an EMBL/GenBank/DDBJ whole genome shotgun (WGS) entry which is preliminary data.</text>
</comment>
<gene>
    <name evidence="4" type="ORF">F4Y42_21535</name>
</gene>
<dbReference type="InterPro" id="IPR013974">
    <property type="entry name" value="SAF"/>
</dbReference>
<comment type="similarity">
    <text evidence="1">Belongs to the UxaA family.</text>
</comment>
<dbReference type="AlphaFoldDB" id="A0A6B0Z2D1"/>
<reference evidence="4" key="1">
    <citation type="submission" date="2019-09" db="EMBL/GenBank/DDBJ databases">
        <title>Characterisation of the sponge microbiome using genome-centric metagenomics.</title>
        <authorList>
            <person name="Engelberts J.P."/>
            <person name="Robbins S.J."/>
            <person name="De Goeij J.M."/>
            <person name="Aranda M."/>
            <person name="Bell S.C."/>
            <person name="Webster N.S."/>
        </authorList>
    </citation>
    <scope>NUCLEOTIDE SEQUENCE</scope>
    <source>
        <strain evidence="4">SB0664_bin_27</strain>
    </source>
</reference>
<keyword evidence="2" id="KW-0456">Lyase</keyword>
<dbReference type="InterPro" id="IPR007392">
    <property type="entry name" value="GD_AH_second"/>
</dbReference>
<evidence type="ECO:0000256" key="2">
    <source>
        <dbReference type="ARBA" id="ARBA00023239"/>
    </source>
</evidence>
<protein>
    <submittedName>
        <fullName evidence="4">Altronate hydrolase</fullName>
    </submittedName>
</protein>